<dbReference type="Proteomes" id="UP000193648">
    <property type="component" value="Unassembled WGS sequence"/>
</dbReference>
<feature type="compositionally biased region" description="Basic and acidic residues" evidence="1">
    <location>
        <begin position="224"/>
        <end position="252"/>
    </location>
</feature>
<reference evidence="2 3" key="1">
    <citation type="submission" date="2016-07" db="EMBL/GenBank/DDBJ databases">
        <title>Pervasive Adenine N6-methylation of Active Genes in Fungi.</title>
        <authorList>
            <consortium name="DOE Joint Genome Institute"/>
            <person name="Mondo S.J."/>
            <person name="Dannebaum R.O."/>
            <person name="Kuo R.C."/>
            <person name="Labutti K."/>
            <person name="Haridas S."/>
            <person name="Kuo A."/>
            <person name="Salamov A."/>
            <person name="Ahrendt S.R."/>
            <person name="Lipzen A."/>
            <person name="Sullivan W."/>
            <person name="Andreopoulos W.B."/>
            <person name="Clum A."/>
            <person name="Lindquist E."/>
            <person name="Daum C."/>
            <person name="Ramamoorthy G.K."/>
            <person name="Gryganskyi A."/>
            <person name="Culley D."/>
            <person name="Magnuson J.K."/>
            <person name="James T.Y."/>
            <person name="O'Malley M.A."/>
            <person name="Stajich J.E."/>
            <person name="Spatafora J.W."/>
            <person name="Visel A."/>
            <person name="Grigoriev I.V."/>
        </authorList>
    </citation>
    <scope>NUCLEOTIDE SEQUENCE [LARGE SCALE GENOMIC DNA]</scope>
    <source>
        <strain evidence="2 3">NRRL 3116</strain>
    </source>
</reference>
<dbReference type="AlphaFoldDB" id="A0A1Y2GUX6"/>
<dbReference type="OrthoDB" id="2422218at2759"/>
<organism evidence="2 3">
    <name type="scientific">Lobosporangium transversale</name>
    <dbReference type="NCBI Taxonomy" id="64571"/>
    <lineage>
        <taxon>Eukaryota</taxon>
        <taxon>Fungi</taxon>
        <taxon>Fungi incertae sedis</taxon>
        <taxon>Mucoromycota</taxon>
        <taxon>Mortierellomycotina</taxon>
        <taxon>Mortierellomycetes</taxon>
        <taxon>Mortierellales</taxon>
        <taxon>Mortierellaceae</taxon>
        <taxon>Lobosporangium</taxon>
    </lineage>
</organism>
<dbReference type="EMBL" id="MCFF01000008">
    <property type="protein sequence ID" value="ORZ24882.1"/>
    <property type="molecule type" value="Genomic_DNA"/>
</dbReference>
<dbReference type="GeneID" id="33565183"/>
<protein>
    <submittedName>
        <fullName evidence="2">Uncharacterized protein</fullName>
    </submittedName>
</protein>
<name>A0A1Y2GUX6_9FUNG</name>
<proteinExistence type="predicted"/>
<feature type="region of interest" description="Disordered" evidence="1">
    <location>
        <begin position="222"/>
        <end position="252"/>
    </location>
</feature>
<accession>A0A1Y2GUX6</accession>
<sequence>MYKNALVFNSTFKKDISVLSLLFFFLNYPSLLDNSLVSAAMRFSIATTIIVASSLASSLVSGALTPQERTAFELSAGPDPNYCQPCLEKAMHNHFPHACPKDINSDAANYRPSGATDTEERCVCVAFQDLFWMKADCSKECPYVHNNNTMKNFLPSSKIEGCDKWIDFETNQEKVIEGFAIKNPDHKPEVFEIVAPPQVAEGEDDPTDIGEDGRYKVSVSITTKESEAKAKEQEALDSDETKKDSEVKKDEL</sequence>
<gene>
    <name evidence="2" type="ORF">BCR41DRAFT_348669</name>
</gene>
<evidence type="ECO:0000256" key="1">
    <source>
        <dbReference type="SAM" id="MobiDB-lite"/>
    </source>
</evidence>
<comment type="caution">
    <text evidence="2">The sequence shown here is derived from an EMBL/GenBank/DDBJ whole genome shotgun (WGS) entry which is preliminary data.</text>
</comment>
<evidence type="ECO:0000313" key="2">
    <source>
        <dbReference type="EMBL" id="ORZ24882.1"/>
    </source>
</evidence>
<dbReference type="InParanoid" id="A0A1Y2GUX6"/>
<evidence type="ECO:0000313" key="3">
    <source>
        <dbReference type="Proteomes" id="UP000193648"/>
    </source>
</evidence>
<keyword evidence="3" id="KW-1185">Reference proteome</keyword>
<dbReference type="RefSeq" id="XP_021883863.1">
    <property type="nucleotide sequence ID" value="XM_022023339.1"/>
</dbReference>